<evidence type="ECO:0000256" key="1">
    <source>
        <dbReference type="SAM" id="Phobius"/>
    </source>
</evidence>
<reference evidence="2 3" key="1">
    <citation type="submission" date="2016-10" db="EMBL/GenBank/DDBJ databases">
        <title>Marinobacter salinus sp. nov., a moderately halophilic bacterium isolated from a tidal flat environment.</title>
        <authorList>
            <person name="Park S.-J."/>
        </authorList>
    </citation>
    <scope>NUCLEOTIDE SEQUENCE [LARGE SCALE GENOMIC DNA]</scope>
    <source>
        <strain evidence="2 3">Hb8</strain>
    </source>
</reference>
<evidence type="ECO:0000313" key="2">
    <source>
        <dbReference type="EMBL" id="AOY89632.1"/>
    </source>
</evidence>
<keyword evidence="3" id="KW-1185">Reference proteome</keyword>
<dbReference type="EMBL" id="CP017715">
    <property type="protein sequence ID" value="AOY89632.1"/>
    <property type="molecule type" value="Genomic_DNA"/>
</dbReference>
<dbReference type="Proteomes" id="UP000177445">
    <property type="component" value="Chromosome"/>
</dbReference>
<sequence length="259" mass="29787">MHPKVETDDRGWEVFLTDSLSPRTHRQKILLLVVSAYTILAAVFDEQPLSLLHLGGVTREHALGAVAVLLIYLSVSYLFYLRQDLLSWYSVKTAFIGAKARDCLSEILQAEQSIISSYDGFSEKINEWERKMKETYSQLTIQVENCERAISEENPHWEKIVEYVDKHHERARLKGLDSLPEQWKQNFAIQNKIINGAQGQIEISLKKLNALDKATRNQRVTKWLGIIGFEIIVPFTLVYLALIRTTQYVPGLLEKVLFL</sequence>
<name>A0A1D9GPR5_9GAMM</name>
<keyword evidence="1" id="KW-1133">Transmembrane helix</keyword>
<organism evidence="2 3">
    <name type="scientific">Marinobacter salinus</name>
    <dbReference type="NCBI Taxonomy" id="1874317"/>
    <lineage>
        <taxon>Bacteria</taxon>
        <taxon>Pseudomonadati</taxon>
        <taxon>Pseudomonadota</taxon>
        <taxon>Gammaproteobacteria</taxon>
        <taxon>Pseudomonadales</taxon>
        <taxon>Marinobacteraceae</taxon>
        <taxon>Marinobacter</taxon>
    </lineage>
</organism>
<gene>
    <name evidence="2" type="ORF">BKP64_16440</name>
</gene>
<proteinExistence type="predicted"/>
<feature type="transmembrane region" description="Helical" evidence="1">
    <location>
        <begin position="61"/>
        <end position="80"/>
    </location>
</feature>
<evidence type="ECO:0000313" key="3">
    <source>
        <dbReference type="Proteomes" id="UP000177445"/>
    </source>
</evidence>
<dbReference type="KEGG" id="msq:BKP64_16440"/>
<protein>
    <submittedName>
        <fullName evidence="2">Uncharacterized protein</fullName>
    </submittedName>
</protein>
<feature type="transmembrane region" description="Helical" evidence="1">
    <location>
        <begin position="29"/>
        <end position="49"/>
    </location>
</feature>
<dbReference type="AlphaFoldDB" id="A0A1D9GPR5"/>
<accession>A0A1D9GPR5</accession>
<feature type="transmembrane region" description="Helical" evidence="1">
    <location>
        <begin position="223"/>
        <end position="243"/>
    </location>
</feature>
<keyword evidence="1" id="KW-0472">Membrane</keyword>
<dbReference type="RefSeq" id="WP_070972575.1">
    <property type="nucleotide sequence ID" value="NZ_CP017715.1"/>
</dbReference>
<keyword evidence="1" id="KW-0812">Transmembrane</keyword>